<gene>
    <name evidence="2" type="ORF">H9L23_02410</name>
</gene>
<dbReference type="AlphaFoldDB" id="A0A7G9QI04"/>
<dbReference type="EMBL" id="CP060723">
    <property type="protein sequence ID" value="QNN42979.1"/>
    <property type="molecule type" value="Genomic_DNA"/>
</dbReference>
<reference evidence="2 3" key="1">
    <citation type="submission" date="2020-08" db="EMBL/GenBank/DDBJ databases">
        <title>Genome sequence of Pedobacter roseus KACC 11594T.</title>
        <authorList>
            <person name="Hyun D.-W."/>
            <person name="Bae J.-W."/>
        </authorList>
    </citation>
    <scope>NUCLEOTIDE SEQUENCE [LARGE SCALE GENOMIC DNA]</scope>
    <source>
        <strain evidence="2 3">KACC 11594</strain>
    </source>
</reference>
<proteinExistence type="predicted"/>
<keyword evidence="1" id="KW-1133">Transmembrane helix</keyword>
<evidence type="ECO:0000313" key="2">
    <source>
        <dbReference type="EMBL" id="QNN42979.1"/>
    </source>
</evidence>
<protein>
    <submittedName>
        <fullName evidence="2">Uncharacterized protein</fullName>
    </submittedName>
</protein>
<organism evidence="2 3">
    <name type="scientific">Pedobacter roseus</name>
    <dbReference type="NCBI Taxonomy" id="336820"/>
    <lineage>
        <taxon>Bacteria</taxon>
        <taxon>Pseudomonadati</taxon>
        <taxon>Bacteroidota</taxon>
        <taxon>Sphingobacteriia</taxon>
        <taxon>Sphingobacteriales</taxon>
        <taxon>Sphingobacteriaceae</taxon>
        <taxon>Pedobacter</taxon>
    </lineage>
</organism>
<dbReference type="KEGG" id="proe:H9L23_02410"/>
<feature type="transmembrane region" description="Helical" evidence="1">
    <location>
        <begin position="6"/>
        <end position="23"/>
    </location>
</feature>
<keyword evidence="1" id="KW-0472">Membrane</keyword>
<keyword evidence="3" id="KW-1185">Reference proteome</keyword>
<feature type="transmembrane region" description="Helical" evidence="1">
    <location>
        <begin position="30"/>
        <end position="53"/>
    </location>
</feature>
<dbReference type="Proteomes" id="UP000515806">
    <property type="component" value="Chromosome"/>
</dbReference>
<evidence type="ECO:0000256" key="1">
    <source>
        <dbReference type="SAM" id="Phobius"/>
    </source>
</evidence>
<dbReference type="RefSeq" id="WP_187593499.1">
    <property type="nucleotide sequence ID" value="NZ_CP060723.1"/>
</dbReference>
<name>A0A7G9QI04_9SPHI</name>
<evidence type="ECO:0000313" key="3">
    <source>
        <dbReference type="Proteomes" id="UP000515806"/>
    </source>
</evidence>
<accession>A0A7G9QI04</accession>
<sequence>MTIAFLIITVIILFFFNFFFLRNKSLKVKIFYSIGLVLGAFGLLVAIAAILFYTSTDPRERAAEEAARSKWISIKNLTRNSHLAIISYRFKDGKELKNISDTLNVRSGTYHTAEHILPISTGDSIYFPGNFKLEIKDSLSNTIAAYNKEQFLEKATSDDPAYKPKNKMALNLYVIEISDKLGRKEP</sequence>
<keyword evidence="1" id="KW-0812">Transmembrane</keyword>